<dbReference type="GO" id="GO:0005811">
    <property type="term" value="C:lipid droplet"/>
    <property type="evidence" value="ECO:0007669"/>
    <property type="project" value="TreeGrafter"/>
</dbReference>
<dbReference type="InterPro" id="IPR000873">
    <property type="entry name" value="AMP-dep_synth/lig_dom"/>
</dbReference>
<evidence type="ECO:0000256" key="2">
    <source>
        <dbReference type="ARBA" id="ARBA00022598"/>
    </source>
</evidence>
<keyword evidence="8" id="KW-1185">Reference proteome</keyword>
<keyword evidence="4" id="KW-0067">ATP-binding</keyword>
<dbReference type="AlphaFoldDB" id="A0A1Y2IHP6"/>
<sequence length="696" mass="76097">MSSAAKNSIYGYPGSVEVGPEKVEGETRTRRLRMTKDKLTTQPMEGIDVLPDILDYAARTHGTKDAFGYRDIIRIHEETKEVKKNVGGKEITETKTWKYFELSDYKYISFVQVKEAAQEVAGGLLKLGVKKEDIFNIYAATSPNWQLMSFGCNLIGTAIATAYETLGESGLQHSLNEPECVGVFTNADLLPVVANVAANVPSLRLVIYDGQPKQELLDKIRAARESMQVISIDELRKLGKDVTPEELKARRPVPSDVSCIMYTSGTTGPPKGVVICHSNITASLGAVYQLLGHHLHAEDTFIAYLPLSHILEFVVELILFFVGMTAGYGRVKTLTDASVRNCVGDIRAFKPTIMVGVPAVWEMIRKGIMQRINTGGTLKKSVFNGAYSVKKAGVPGLSQLADSAVFSQIKAATGGKLRLALSGGAALSSETQEFLSIALVTVLQGYGMTESCGMCAIMPPEFMQYNTVGLPLPSIEIKLLDVPEAGYKSTNNPPQGEVCIRGPSVTKGYFKRDDLNNDENIFTKDGWLRTGDVGQWNADGTLSLVDRIKNLVKLQGGEYIALERLESIYKSCNLVSNICVHANPNARQPMAIIIPHDAHLRQQLEAKGINVDAKKSLQDLCHDRAVADFVLKECNAVGKKNGFKPMELLQAVVLTPEEWTPESGLVTAAQKVQRKKVAEAFDKEIKVRVCGTSHPT</sequence>
<evidence type="ECO:0000256" key="4">
    <source>
        <dbReference type="ARBA" id="ARBA00022840"/>
    </source>
</evidence>
<dbReference type="InterPro" id="IPR042099">
    <property type="entry name" value="ANL_N_sf"/>
</dbReference>
<accession>A0A1Y2IHP6</accession>
<protein>
    <submittedName>
        <fullName evidence="7">Long-chain-fatty-acid-CoA-ligase</fullName>
    </submittedName>
</protein>
<evidence type="ECO:0000313" key="8">
    <source>
        <dbReference type="Proteomes" id="UP000193067"/>
    </source>
</evidence>
<evidence type="ECO:0000259" key="6">
    <source>
        <dbReference type="Pfam" id="PF00501"/>
    </source>
</evidence>
<dbReference type="GO" id="GO:0005524">
    <property type="term" value="F:ATP binding"/>
    <property type="evidence" value="ECO:0007669"/>
    <property type="project" value="UniProtKB-KW"/>
</dbReference>
<dbReference type="GO" id="GO:0005783">
    <property type="term" value="C:endoplasmic reticulum"/>
    <property type="evidence" value="ECO:0007669"/>
    <property type="project" value="TreeGrafter"/>
</dbReference>
<dbReference type="SUPFAM" id="SSF56801">
    <property type="entry name" value="Acetyl-CoA synthetase-like"/>
    <property type="match status" value="1"/>
</dbReference>
<dbReference type="OrthoDB" id="1700726at2759"/>
<evidence type="ECO:0000256" key="3">
    <source>
        <dbReference type="ARBA" id="ARBA00022741"/>
    </source>
</evidence>
<dbReference type="InterPro" id="IPR020845">
    <property type="entry name" value="AMP-binding_CS"/>
</dbReference>
<evidence type="ECO:0000256" key="5">
    <source>
        <dbReference type="ARBA" id="ARBA00036813"/>
    </source>
</evidence>
<dbReference type="Gene3D" id="3.40.50.12780">
    <property type="entry name" value="N-terminal domain of ligase-like"/>
    <property type="match status" value="1"/>
</dbReference>
<dbReference type="PROSITE" id="PS00455">
    <property type="entry name" value="AMP_BINDING"/>
    <property type="match status" value="1"/>
</dbReference>
<dbReference type="GO" id="GO:0004467">
    <property type="term" value="F:long-chain fatty acid-CoA ligase activity"/>
    <property type="evidence" value="ECO:0007669"/>
    <property type="project" value="UniProtKB-EC"/>
</dbReference>
<keyword evidence="2 7" id="KW-0436">Ligase</keyword>
<keyword evidence="3" id="KW-0547">Nucleotide-binding</keyword>
<dbReference type="Pfam" id="PF00501">
    <property type="entry name" value="AMP-binding"/>
    <property type="match status" value="1"/>
</dbReference>
<dbReference type="STRING" id="1353009.A0A1Y2IHP6"/>
<evidence type="ECO:0000256" key="1">
    <source>
        <dbReference type="ARBA" id="ARBA00006432"/>
    </source>
</evidence>
<dbReference type="GO" id="GO:0035336">
    <property type="term" value="P:long-chain fatty-acyl-CoA metabolic process"/>
    <property type="evidence" value="ECO:0007669"/>
    <property type="project" value="TreeGrafter"/>
</dbReference>
<proteinExistence type="inferred from homology"/>
<dbReference type="EMBL" id="KZ084116">
    <property type="protein sequence ID" value="OSD00710.1"/>
    <property type="molecule type" value="Genomic_DNA"/>
</dbReference>
<comment type="catalytic activity">
    <reaction evidence="5">
        <text>a long-chain fatty acid + ATP + CoA = a long-chain fatty acyl-CoA + AMP + diphosphate</text>
        <dbReference type="Rhea" id="RHEA:15421"/>
        <dbReference type="ChEBI" id="CHEBI:30616"/>
        <dbReference type="ChEBI" id="CHEBI:33019"/>
        <dbReference type="ChEBI" id="CHEBI:57287"/>
        <dbReference type="ChEBI" id="CHEBI:57560"/>
        <dbReference type="ChEBI" id="CHEBI:83139"/>
        <dbReference type="ChEBI" id="CHEBI:456215"/>
        <dbReference type="EC" id="6.2.1.3"/>
    </reaction>
</comment>
<dbReference type="PANTHER" id="PTHR43272">
    <property type="entry name" value="LONG-CHAIN-FATTY-ACID--COA LIGASE"/>
    <property type="match status" value="1"/>
</dbReference>
<organism evidence="7 8">
    <name type="scientific">Trametes coccinea (strain BRFM310)</name>
    <name type="common">Pycnoporus coccineus</name>
    <dbReference type="NCBI Taxonomy" id="1353009"/>
    <lineage>
        <taxon>Eukaryota</taxon>
        <taxon>Fungi</taxon>
        <taxon>Dikarya</taxon>
        <taxon>Basidiomycota</taxon>
        <taxon>Agaricomycotina</taxon>
        <taxon>Agaricomycetes</taxon>
        <taxon>Polyporales</taxon>
        <taxon>Polyporaceae</taxon>
        <taxon>Trametes</taxon>
    </lineage>
</organism>
<dbReference type="PANTHER" id="PTHR43272:SF83">
    <property type="entry name" value="ACYL-COA SYNTHETASE LONG-CHAIN, ISOFORM J"/>
    <property type="match status" value="1"/>
</dbReference>
<name>A0A1Y2IHP6_TRAC3</name>
<comment type="similarity">
    <text evidence="1">Belongs to the ATP-dependent AMP-binding enzyme family.</text>
</comment>
<feature type="domain" description="AMP-dependent synthetase/ligase" evidence="6">
    <location>
        <begin position="103"/>
        <end position="510"/>
    </location>
</feature>
<dbReference type="GO" id="GO:0005886">
    <property type="term" value="C:plasma membrane"/>
    <property type="evidence" value="ECO:0007669"/>
    <property type="project" value="TreeGrafter"/>
</dbReference>
<gene>
    <name evidence="7" type="ORF">PYCCODRAFT_1393008</name>
</gene>
<reference evidence="7 8" key="1">
    <citation type="journal article" date="2015" name="Biotechnol. Biofuels">
        <title>Enhanced degradation of softwood versus hardwood by the white-rot fungus Pycnoporus coccineus.</title>
        <authorList>
            <person name="Couturier M."/>
            <person name="Navarro D."/>
            <person name="Chevret D."/>
            <person name="Henrissat B."/>
            <person name="Piumi F."/>
            <person name="Ruiz-Duenas F.J."/>
            <person name="Martinez A.T."/>
            <person name="Grigoriev I.V."/>
            <person name="Riley R."/>
            <person name="Lipzen A."/>
            <person name="Berrin J.G."/>
            <person name="Master E.R."/>
            <person name="Rosso M.N."/>
        </authorList>
    </citation>
    <scope>NUCLEOTIDE SEQUENCE [LARGE SCALE GENOMIC DNA]</scope>
    <source>
        <strain evidence="7 8">BRFM310</strain>
    </source>
</reference>
<evidence type="ECO:0000313" key="7">
    <source>
        <dbReference type="EMBL" id="OSD00710.1"/>
    </source>
</evidence>
<dbReference type="Proteomes" id="UP000193067">
    <property type="component" value="Unassembled WGS sequence"/>
</dbReference>